<comment type="similarity">
    <text evidence="2">Belongs to the GMC oxidoreductase family.</text>
</comment>
<organism evidence="8 9">
    <name type="scientific">Streptomyces levis</name>
    <dbReference type="NCBI Taxonomy" id="285566"/>
    <lineage>
        <taxon>Bacteria</taxon>
        <taxon>Bacillati</taxon>
        <taxon>Actinomycetota</taxon>
        <taxon>Actinomycetes</taxon>
        <taxon>Kitasatosporales</taxon>
        <taxon>Streptomycetaceae</taxon>
        <taxon>Streptomyces</taxon>
    </lineage>
</organism>
<evidence type="ECO:0000313" key="9">
    <source>
        <dbReference type="Proteomes" id="UP001501095"/>
    </source>
</evidence>
<keyword evidence="4" id="KW-0274">FAD</keyword>
<dbReference type="RefSeq" id="WP_344537017.1">
    <property type="nucleotide sequence ID" value="NZ_BAAATM010000009.1"/>
</dbReference>
<dbReference type="InterPro" id="IPR012132">
    <property type="entry name" value="GMC_OxRdtase"/>
</dbReference>
<keyword evidence="3" id="KW-0285">Flavoprotein</keyword>
<evidence type="ECO:0000313" key="8">
    <source>
        <dbReference type="EMBL" id="GAA2532716.1"/>
    </source>
</evidence>
<evidence type="ECO:0000256" key="1">
    <source>
        <dbReference type="ARBA" id="ARBA00001974"/>
    </source>
</evidence>
<comment type="caution">
    <text evidence="8">The sequence shown here is derived from an EMBL/GenBank/DDBJ whole genome shotgun (WGS) entry which is preliminary data.</text>
</comment>
<feature type="domain" description="Glucose-methanol-choline oxidoreductase C-terminal" evidence="7">
    <location>
        <begin position="372"/>
        <end position="501"/>
    </location>
</feature>
<name>A0ABN3NSS2_9ACTN</name>
<feature type="region of interest" description="Disordered" evidence="5">
    <location>
        <begin position="177"/>
        <end position="199"/>
    </location>
</feature>
<dbReference type="Pfam" id="PF05199">
    <property type="entry name" value="GMC_oxred_C"/>
    <property type="match status" value="1"/>
</dbReference>
<evidence type="ECO:0000256" key="5">
    <source>
        <dbReference type="SAM" id="MobiDB-lite"/>
    </source>
</evidence>
<sequence length="521" mass="55074">MSSKKIVDYIIVGGGAAGSALAHRLGENPQNRVLVIEAAGPDERRHPMLSGAAQAPIAPKARNRQASRTLGMSHRSTDGLAGGRAEASGTIRSRGGEADYATWEAAGATGWNWARFQGAFTAMERQAAGVTGPHVDDSRPSAEAVSPPDATSELWIRTLARQGIDTVEELGGERTRVAYPPQSVPTDLRTGTVRPFPHGYPRRRNVRVRLHCTARRILFDGTTAIGVEAVTPRGAVRFTARREVILCAGAVGNPLLLERSGVGDSEVLTTAGVHLVAANPAVGGNLRQRRGAAFTLRPHGVPEHGPDPVTPAAGLGAWLRRALRRPDVPTRETTSILAVLNSDREASGPDMELLFTPIPAGGATVAFFPRSPTSVGTVHISGPALKDPPRLVPGHLSTDQDRELTVAAFARTREILAGEPFASAMTETFPGADVADPADVLRYVREDGVTEQAVGTCALGLGGVVDDELRVRGTHRLRVADASVMPTLTTGDTEAASMAVGWIAGDVLRNANTRSRWSGWT</sequence>
<protein>
    <submittedName>
        <fullName evidence="8">GMC family oxidoreductase N-terminal domain-containing protein</fullName>
    </submittedName>
</protein>
<evidence type="ECO:0000256" key="2">
    <source>
        <dbReference type="ARBA" id="ARBA00010790"/>
    </source>
</evidence>
<evidence type="ECO:0000256" key="4">
    <source>
        <dbReference type="ARBA" id="ARBA00022827"/>
    </source>
</evidence>
<feature type="region of interest" description="Disordered" evidence="5">
    <location>
        <begin position="130"/>
        <end position="150"/>
    </location>
</feature>
<feature type="domain" description="Glucose-methanol-choline oxidoreductase N-terminal" evidence="6">
    <location>
        <begin position="8"/>
        <end position="287"/>
    </location>
</feature>
<reference evidence="8 9" key="1">
    <citation type="journal article" date="2019" name="Int. J. Syst. Evol. Microbiol.">
        <title>The Global Catalogue of Microorganisms (GCM) 10K type strain sequencing project: providing services to taxonomists for standard genome sequencing and annotation.</title>
        <authorList>
            <consortium name="The Broad Institute Genomics Platform"/>
            <consortium name="The Broad Institute Genome Sequencing Center for Infectious Disease"/>
            <person name="Wu L."/>
            <person name="Ma J."/>
        </authorList>
    </citation>
    <scope>NUCLEOTIDE SEQUENCE [LARGE SCALE GENOMIC DNA]</scope>
    <source>
        <strain evidence="8 9">JCM 6924</strain>
    </source>
</reference>
<evidence type="ECO:0000259" key="7">
    <source>
        <dbReference type="Pfam" id="PF05199"/>
    </source>
</evidence>
<dbReference type="PIRSF" id="PIRSF000137">
    <property type="entry name" value="Alcohol_oxidase"/>
    <property type="match status" value="1"/>
</dbReference>
<evidence type="ECO:0000256" key="3">
    <source>
        <dbReference type="ARBA" id="ARBA00022630"/>
    </source>
</evidence>
<dbReference type="SUPFAM" id="SSF51905">
    <property type="entry name" value="FAD/NAD(P)-binding domain"/>
    <property type="match status" value="1"/>
</dbReference>
<feature type="region of interest" description="Disordered" evidence="5">
    <location>
        <begin position="55"/>
        <end position="91"/>
    </location>
</feature>
<dbReference type="InterPro" id="IPR007867">
    <property type="entry name" value="GMC_OxRtase_C"/>
</dbReference>
<comment type="cofactor">
    <cofactor evidence="1">
        <name>FAD</name>
        <dbReference type="ChEBI" id="CHEBI:57692"/>
    </cofactor>
</comment>
<dbReference type="InterPro" id="IPR000172">
    <property type="entry name" value="GMC_OxRdtase_N"/>
</dbReference>
<dbReference type="Gene3D" id="3.50.50.60">
    <property type="entry name" value="FAD/NAD(P)-binding domain"/>
    <property type="match status" value="1"/>
</dbReference>
<dbReference type="Pfam" id="PF00732">
    <property type="entry name" value="GMC_oxred_N"/>
    <property type="match status" value="1"/>
</dbReference>
<accession>A0ABN3NSS2</accession>
<dbReference type="Proteomes" id="UP001501095">
    <property type="component" value="Unassembled WGS sequence"/>
</dbReference>
<dbReference type="PANTHER" id="PTHR11552">
    <property type="entry name" value="GLUCOSE-METHANOL-CHOLINE GMC OXIDOREDUCTASE"/>
    <property type="match status" value="1"/>
</dbReference>
<dbReference type="EMBL" id="BAAATM010000009">
    <property type="protein sequence ID" value="GAA2532716.1"/>
    <property type="molecule type" value="Genomic_DNA"/>
</dbReference>
<dbReference type="InterPro" id="IPR036188">
    <property type="entry name" value="FAD/NAD-bd_sf"/>
</dbReference>
<gene>
    <name evidence="8" type="ORF">GCM10010423_30500</name>
</gene>
<proteinExistence type="inferred from homology"/>
<dbReference type="SUPFAM" id="SSF54373">
    <property type="entry name" value="FAD-linked reductases, C-terminal domain"/>
    <property type="match status" value="1"/>
</dbReference>
<evidence type="ECO:0000259" key="6">
    <source>
        <dbReference type="Pfam" id="PF00732"/>
    </source>
</evidence>
<keyword evidence="9" id="KW-1185">Reference proteome</keyword>
<dbReference type="PANTHER" id="PTHR11552:SF147">
    <property type="entry name" value="CHOLINE DEHYDROGENASE, MITOCHONDRIAL"/>
    <property type="match status" value="1"/>
</dbReference>
<dbReference type="Gene3D" id="3.30.410.40">
    <property type="match status" value="1"/>
</dbReference>